<gene>
    <name evidence="3" type="ORF">IQK56_17845</name>
</gene>
<name>A0ABR9SWH2_9PSED</name>
<keyword evidence="4" id="KW-1185">Reference proteome</keyword>
<dbReference type="InterPro" id="IPR054466">
    <property type="entry name" value="OspG_kinase"/>
</dbReference>
<dbReference type="Gene3D" id="3.30.200.20">
    <property type="entry name" value="Phosphorylase Kinase, domain 1"/>
    <property type="match status" value="1"/>
</dbReference>
<proteinExistence type="predicted"/>
<organism evidence="3 4">
    <name type="scientific">Pseudomonas cyclaminis</name>
    <dbReference type="NCBI Taxonomy" id="2781239"/>
    <lineage>
        <taxon>Bacteria</taxon>
        <taxon>Pseudomonadati</taxon>
        <taxon>Pseudomonadota</taxon>
        <taxon>Gammaproteobacteria</taxon>
        <taxon>Pseudomonadales</taxon>
        <taxon>Pseudomonadaceae</taxon>
        <taxon>Pseudomonas</taxon>
    </lineage>
</organism>
<evidence type="ECO:0000256" key="1">
    <source>
        <dbReference type="SAM" id="MobiDB-lite"/>
    </source>
</evidence>
<sequence>MTTLVSPVVYPRPAAISSNPPTSADTLPAATAGEPDIPLLAQSSALKVALGDRCNRRALADKLLDTIRKLPRHAFSDEALSLGQARGLMQAALAPHLKTTMMYLCEDSSFPTPPSLPANRLISLEAYILGCGLQVPKTLEALVDFADTMSRQAQVHPLGNFSGGLSWPLPMPEPDRRTLISLLHSDTSGLPGLPLRAGGAGVLGYLISGSSVSDADLNKPAFAMEKLLGSPQAQTLEQAIRTRLDGVATEGGSNDYVMTAIQLDLDPEAQAAPARNRIAGFNLAHPHYWGQPACRVVEALGKHLIDKGRANARTAPLGAYLLLARTAPEYLVKDIPARVTYGSVLWAQLAMAVAKIEAQTPGRTLSMGYAEILLGAEKLNTDAVVGRQIDALALLDWGAANGFLSSADEAPSANDLEQVRAAYNSHLNSLKTTSNLLQTHIPSRKALALAQLQEAFPDLDPSLFEVRHIQKARLIPGRPGLHPGARSMLDIVMDGGTLDTEDHWISNDKRLPIDKFCELFRRGALGVATPFKAAYDAAINAHEEGHQSRVRQLVATLPLEDRTNLELGKLEFFHTNQYQIAVDLLTPPALHVRGHTLEVKTTRSGQVNLYTIDTRLGTIEKQNFLIRRRTEPFTENKLQTREANILSKTVLFEPDKGEHAQQFKEQPDGTGQPDSFNSRRSHAIADVFVKALNLKNDDLLNEARGSTSFDQDSARNKAISEFFLNLIPLRSAIVNFQNGHVGQGIFDLALDAVGLITLGAGKAAQAGKVLGKALTTVRHAGKAARFVGAAAVEALNPLSGVGAVLVGGGKLAVKGTRYAAAKFNQLRGAAGSYDVLKAVSKQYGDAATGVFKVAGESVEGAAVLQNGKWYPFDVQTMRPYGRPIEDFVVGARAVEGTITQLPIGVDGALDNGLFRQLKVPESRISGLSRNSQGVYVAADGHLSHIRNTDSAGNSAVYEVRQVTRTTQGKVQARVYHNNRQTHLLLEHVQGDQWQRLGARGGSPASVKADLGPEIGRGAEGAVYASLDGKSAYKDMGPTHLTTAQGYIDMAVVNMNKYYGDDFAVLIVEDGRKYMKMGKIDGVGLSKIEKGSLPPSARSLLEDVVAQMEAKDIFHNDPQLSNFMYSKKDNKIYPVDMDGVPGEFMVPPIKRVYDRQISELRNAFQALIAPGS</sequence>
<evidence type="ECO:0000313" key="4">
    <source>
        <dbReference type="Proteomes" id="UP000613075"/>
    </source>
</evidence>
<protein>
    <recommendedName>
        <fullName evidence="2">Kinase OspG kinase domain-containing protein</fullName>
    </recommendedName>
</protein>
<dbReference type="Proteomes" id="UP000613075">
    <property type="component" value="Unassembled WGS sequence"/>
</dbReference>
<evidence type="ECO:0000313" key="3">
    <source>
        <dbReference type="EMBL" id="MBE8592639.1"/>
    </source>
</evidence>
<dbReference type="RefSeq" id="WP_193862440.1">
    <property type="nucleotide sequence ID" value="NZ_JADDUM010000141.1"/>
</dbReference>
<comment type="caution">
    <text evidence="3">The sequence shown here is derived from an EMBL/GenBank/DDBJ whole genome shotgun (WGS) entry which is preliminary data.</text>
</comment>
<feature type="region of interest" description="Disordered" evidence="1">
    <location>
        <begin position="657"/>
        <end position="677"/>
    </location>
</feature>
<dbReference type="Pfam" id="PF22303">
    <property type="entry name" value="OspG_kinase"/>
    <property type="match status" value="1"/>
</dbReference>
<accession>A0ABR9SWH2</accession>
<feature type="domain" description="Kinase OspG kinase" evidence="2">
    <location>
        <begin position="1045"/>
        <end position="1143"/>
    </location>
</feature>
<dbReference type="EMBL" id="JADDUM010000141">
    <property type="protein sequence ID" value="MBE8592639.1"/>
    <property type="molecule type" value="Genomic_DNA"/>
</dbReference>
<feature type="compositionally biased region" description="Basic and acidic residues" evidence="1">
    <location>
        <begin position="657"/>
        <end position="667"/>
    </location>
</feature>
<reference evidence="3 4" key="1">
    <citation type="submission" date="2020-10" db="EMBL/GenBank/DDBJ databases">
        <title>The draft genomes of Cyclamen pathogen Pseudomonas sp.</title>
        <authorList>
            <person name="Fujikawa T."/>
            <person name="Sawada H."/>
        </authorList>
    </citation>
    <scope>NUCLEOTIDE SEQUENCE [LARGE SCALE GENOMIC DNA]</scope>
    <source>
        <strain evidence="3 4">MAFF 301449</strain>
    </source>
</reference>
<dbReference type="Gene3D" id="1.10.510.10">
    <property type="entry name" value="Transferase(Phosphotransferase) domain 1"/>
    <property type="match status" value="1"/>
</dbReference>
<evidence type="ECO:0000259" key="2">
    <source>
        <dbReference type="Pfam" id="PF22303"/>
    </source>
</evidence>